<dbReference type="EC" id="2.3.2.6" evidence="4"/>
<dbReference type="GO" id="GO:0030163">
    <property type="term" value="P:protein catabolic process"/>
    <property type="evidence" value="ECO:0007669"/>
    <property type="project" value="UniProtKB-UniRule"/>
</dbReference>
<dbReference type="InterPro" id="IPR004616">
    <property type="entry name" value="Leu/Phe-tRNA_Trfase"/>
</dbReference>
<keyword evidence="6" id="KW-1185">Reference proteome</keyword>
<evidence type="ECO:0000256" key="3">
    <source>
        <dbReference type="ARBA" id="ARBA00023315"/>
    </source>
</evidence>
<organism evidence="5 6">
    <name type="scientific">Cognatiyoonia sediminum</name>
    <dbReference type="NCBI Taxonomy" id="1508389"/>
    <lineage>
        <taxon>Bacteria</taxon>
        <taxon>Pseudomonadati</taxon>
        <taxon>Pseudomonadota</taxon>
        <taxon>Alphaproteobacteria</taxon>
        <taxon>Rhodobacterales</taxon>
        <taxon>Paracoccaceae</taxon>
        <taxon>Cognatiyoonia</taxon>
    </lineage>
</organism>
<dbReference type="EMBL" id="FQXB01000001">
    <property type="protein sequence ID" value="SHG62712.1"/>
    <property type="molecule type" value="Genomic_DNA"/>
</dbReference>
<reference evidence="5 6" key="1">
    <citation type="submission" date="2016-11" db="EMBL/GenBank/DDBJ databases">
        <authorList>
            <person name="Jaros S."/>
            <person name="Januszkiewicz K."/>
            <person name="Wedrychowicz H."/>
        </authorList>
    </citation>
    <scope>NUCLEOTIDE SEQUENCE [LARGE SCALE GENOMIC DNA]</scope>
    <source>
        <strain evidence="5 6">DSM 28715</strain>
    </source>
</reference>
<dbReference type="GO" id="GO:0008914">
    <property type="term" value="F:leucyl-tRNA--protein transferase activity"/>
    <property type="evidence" value="ECO:0007669"/>
    <property type="project" value="UniProtKB-UniRule"/>
</dbReference>
<sequence length="216" mass="24088">MRDEDPPLTPQLLLQAYRVGVFPMSESRDDPSVFWVDPRMRGVFPLDGFHASRSLQKTLRKGHFSATANMAFRDVVAGCADRSETWINDTIFDLYLQLHQMGHAHSVEIWDDEELVGGVYGVTLGAAFFGESMFSTATNASKAALFFLIDRLITQGYRLFDTQFITPHLSSLGAIEITRADYHLQLDMAVEQIATFGPAGPLSSAQDVLQRRAQIS</sequence>
<dbReference type="AlphaFoldDB" id="A0A1M5LC87"/>
<dbReference type="PANTHER" id="PTHR30098">
    <property type="entry name" value="LEUCYL/PHENYLALANYL-TRNA--PROTEIN TRANSFERASE"/>
    <property type="match status" value="1"/>
</dbReference>
<gene>
    <name evidence="4" type="primary">aat</name>
    <name evidence="5" type="ORF">SAMN05444003_0218</name>
</gene>
<dbReference type="SUPFAM" id="SSF55729">
    <property type="entry name" value="Acyl-CoA N-acyltransferases (Nat)"/>
    <property type="match status" value="1"/>
</dbReference>
<comment type="catalytic activity">
    <reaction evidence="4">
        <text>N-terminal L-arginyl-[protein] + L-leucyl-tRNA(Leu) = N-terminal L-leucyl-L-arginyl-[protein] + tRNA(Leu) + H(+)</text>
        <dbReference type="Rhea" id="RHEA:50416"/>
        <dbReference type="Rhea" id="RHEA-COMP:9613"/>
        <dbReference type="Rhea" id="RHEA-COMP:9622"/>
        <dbReference type="Rhea" id="RHEA-COMP:12672"/>
        <dbReference type="Rhea" id="RHEA-COMP:12673"/>
        <dbReference type="ChEBI" id="CHEBI:15378"/>
        <dbReference type="ChEBI" id="CHEBI:64719"/>
        <dbReference type="ChEBI" id="CHEBI:78442"/>
        <dbReference type="ChEBI" id="CHEBI:78494"/>
        <dbReference type="ChEBI" id="CHEBI:133044"/>
        <dbReference type="EC" id="2.3.2.6"/>
    </reaction>
</comment>
<evidence type="ECO:0000256" key="1">
    <source>
        <dbReference type="ARBA" id="ARBA00022490"/>
    </source>
</evidence>
<dbReference type="NCBIfam" id="TIGR00667">
    <property type="entry name" value="aat"/>
    <property type="match status" value="1"/>
</dbReference>
<evidence type="ECO:0000313" key="5">
    <source>
        <dbReference type="EMBL" id="SHG62712.1"/>
    </source>
</evidence>
<accession>A0A1M5LC87</accession>
<proteinExistence type="inferred from homology"/>
<dbReference type="Proteomes" id="UP000184074">
    <property type="component" value="Unassembled WGS sequence"/>
</dbReference>
<dbReference type="FunFam" id="3.40.630.70:FF:000001">
    <property type="entry name" value="Leucyl/phenylalanyl-tRNA--protein transferase"/>
    <property type="match status" value="1"/>
</dbReference>
<dbReference type="RefSeq" id="WP_072898610.1">
    <property type="nucleotide sequence ID" value="NZ_FQXB01000001.1"/>
</dbReference>
<dbReference type="OrthoDB" id="9790282at2"/>
<dbReference type="InterPro" id="IPR016181">
    <property type="entry name" value="Acyl_CoA_acyltransferase"/>
</dbReference>
<evidence type="ECO:0000313" key="6">
    <source>
        <dbReference type="Proteomes" id="UP000184074"/>
    </source>
</evidence>
<keyword evidence="1 4" id="KW-0963">Cytoplasm</keyword>
<dbReference type="Pfam" id="PF03588">
    <property type="entry name" value="Leu_Phe_trans"/>
    <property type="match status" value="1"/>
</dbReference>
<dbReference type="PANTHER" id="PTHR30098:SF2">
    <property type="entry name" value="LEUCYL_PHENYLALANYL-TRNA--PROTEIN TRANSFERASE"/>
    <property type="match status" value="1"/>
</dbReference>
<evidence type="ECO:0000256" key="4">
    <source>
        <dbReference type="HAMAP-Rule" id="MF_00688"/>
    </source>
</evidence>
<dbReference type="Gene3D" id="3.40.630.70">
    <property type="entry name" value="Leucyl/phenylalanyl-tRNA-protein transferase, C-terminal domain"/>
    <property type="match status" value="1"/>
</dbReference>
<keyword evidence="2 4" id="KW-0808">Transferase</keyword>
<dbReference type="HAMAP" id="MF_00688">
    <property type="entry name" value="Leu_Phe_trans"/>
    <property type="match status" value="1"/>
</dbReference>
<dbReference type="STRING" id="1508389.SAMN05444003_0218"/>
<comment type="catalytic activity">
    <reaction evidence="4">
        <text>N-terminal L-lysyl-[protein] + L-leucyl-tRNA(Leu) = N-terminal L-leucyl-L-lysyl-[protein] + tRNA(Leu) + H(+)</text>
        <dbReference type="Rhea" id="RHEA:12340"/>
        <dbReference type="Rhea" id="RHEA-COMP:9613"/>
        <dbReference type="Rhea" id="RHEA-COMP:9622"/>
        <dbReference type="Rhea" id="RHEA-COMP:12670"/>
        <dbReference type="Rhea" id="RHEA-COMP:12671"/>
        <dbReference type="ChEBI" id="CHEBI:15378"/>
        <dbReference type="ChEBI" id="CHEBI:65249"/>
        <dbReference type="ChEBI" id="CHEBI:78442"/>
        <dbReference type="ChEBI" id="CHEBI:78494"/>
        <dbReference type="ChEBI" id="CHEBI:133043"/>
        <dbReference type="EC" id="2.3.2.6"/>
    </reaction>
</comment>
<comment type="similarity">
    <text evidence="4">Belongs to the L/F-transferase family.</text>
</comment>
<dbReference type="GO" id="GO:0005737">
    <property type="term" value="C:cytoplasm"/>
    <property type="evidence" value="ECO:0007669"/>
    <property type="project" value="UniProtKB-SubCell"/>
</dbReference>
<dbReference type="InterPro" id="IPR042203">
    <property type="entry name" value="Leu/Phe-tRNA_Trfase_C"/>
</dbReference>
<comment type="subcellular location">
    <subcellularLocation>
        <location evidence="4">Cytoplasm</location>
    </subcellularLocation>
</comment>
<protein>
    <recommendedName>
        <fullName evidence="4">Leucyl/phenylalanyl-tRNA--protein transferase</fullName>
        <ecNumber evidence="4">2.3.2.6</ecNumber>
    </recommendedName>
    <alternativeName>
        <fullName evidence="4">L/F-transferase</fullName>
    </alternativeName>
    <alternativeName>
        <fullName evidence="4">Leucyltransferase</fullName>
    </alternativeName>
    <alternativeName>
        <fullName evidence="4">Phenyalanyltransferase</fullName>
    </alternativeName>
</protein>
<name>A0A1M5LC87_9RHOB</name>
<keyword evidence="3 4" id="KW-0012">Acyltransferase</keyword>
<comment type="catalytic activity">
    <reaction evidence="4">
        <text>L-phenylalanyl-tRNA(Phe) + an N-terminal L-alpha-aminoacyl-[protein] = an N-terminal L-phenylalanyl-L-alpha-aminoacyl-[protein] + tRNA(Phe)</text>
        <dbReference type="Rhea" id="RHEA:43632"/>
        <dbReference type="Rhea" id="RHEA-COMP:9668"/>
        <dbReference type="Rhea" id="RHEA-COMP:9699"/>
        <dbReference type="Rhea" id="RHEA-COMP:10636"/>
        <dbReference type="Rhea" id="RHEA-COMP:10637"/>
        <dbReference type="ChEBI" id="CHEBI:78442"/>
        <dbReference type="ChEBI" id="CHEBI:78531"/>
        <dbReference type="ChEBI" id="CHEBI:78597"/>
        <dbReference type="ChEBI" id="CHEBI:83561"/>
        <dbReference type="EC" id="2.3.2.6"/>
    </reaction>
</comment>
<evidence type="ECO:0000256" key="2">
    <source>
        <dbReference type="ARBA" id="ARBA00022679"/>
    </source>
</evidence>
<comment type="function">
    <text evidence="4">Functions in the N-end rule pathway of protein degradation where it conjugates Leu, Phe and, less efficiently, Met from aminoacyl-tRNAs to the N-termini of proteins containing an N-terminal arginine or lysine.</text>
</comment>